<keyword evidence="3" id="KW-0560">Oxidoreductase</keyword>
<dbReference type="Pfam" id="PF08546">
    <property type="entry name" value="ApbA_C"/>
    <property type="match status" value="1"/>
</dbReference>
<dbReference type="GO" id="GO:0050661">
    <property type="term" value="F:NADP binding"/>
    <property type="evidence" value="ECO:0007669"/>
    <property type="project" value="TreeGrafter"/>
</dbReference>
<dbReference type="Proteomes" id="UP000319160">
    <property type="component" value="Unassembled WGS sequence"/>
</dbReference>
<dbReference type="InterPro" id="IPR050838">
    <property type="entry name" value="Ketopantoate_reductase"/>
</dbReference>
<evidence type="ECO:0000256" key="2">
    <source>
        <dbReference type="ARBA" id="ARBA00022857"/>
    </source>
</evidence>
<keyword evidence="7" id="KW-1185">Reference proteome</keyword>
<evidence type="ECO:0000256" key="3">
    <source>
        <dbReference type="ARBA" id="ARBA00023002"/>
    </source>
</evidence>
<evidence type="ECO:0000313" key="7">
    <source>
        <dbReference type="Proteomes" id="UP000319160"/>
    </source>
</evidence>
<dbReference type="GO" id="GO:0008677">
    <property type="term" value="F:2-dehydropantoate 2-reductase activity"/>
    <property type="evidence" value="ECO:0007669"/>
    <property type="project" value="TreeGrafter"/>
</dbReference>
<dbReference type="InterPro" id="IPR013328">
    <property type="entry name" value="6PGD_dom2"/>
</dbReference>
<gene>
    <name evidence="6" type="ORF">FHL15_008698</name>
</gene>
<protein>
    <recommendedName>
        <fullName evidence="8">Ketopantoate reductase C-terminal domain-containing protein</fullName>
    </recommendedName>
</protein>
<comment type="similarity">
    <text evidence="1">Belongs to the ketopantoate reductase family.</text>
</comment>
<sequence length="490" mass="54161">MRVAGLSVTSVSTLRHRFGRVRDTRLRLLHSSTRMQQNPGNVREMPAEWLRRITEDDTKPPKLYAWTPQNLSVGGGAEFESIEGTRTGSGTYGRGDDERRRIFVLGIGNIGILYAMCLSRIANNPPPITLVVHRKELLERWVAEPGIELIRHGRAHRNAKFDIEWWTDTAPDRGQTTEVAAGRSISNLIVATKASIALPQIDRIRRYLDSNSTVAFAQNGMCKLWPPVGDTYVRARFPDGTSPNWIACVTTHGVTSQGPFRSIHAAPANALVGPVMMSNGVDRTGEQMGYLMRQIASAPDLDARVIPRKELWIAQLEKLVVNAIINPLTAVLRCKNGEIFVPRDDGLPAVIDKLLSEASKMLDTLIREPASDGILISDSLNQEATSDEVFESQGASRAQLLERFSFPRLRTMVLEVGAKVSANTSSMLQDVRAGKPTEIDDFNGWLVDMAKLLDKGLQLPTHKKLIALVKGQAVLTRSELCAKLLAENYS</sequence>
<dbReference type="PANTHER" id="PTHR43765">
    <property type="entry name" value="2-DEHYDROPANTOATE 2-REDUCTASE-RELATED"/>
    <property type="match status" value="1"/>
</dbReference>
<keyword evidence="2" id="KW-0521">NADP</keyword>
<dbReference type="OrthoDB" id="73846at2759"/>
<dbReference type="STRING" id="2512241.A0A553HQW2"/>
<dbReference type="InterPro" id="IPR008927">
    <property type="entry name" value="6-PGluconate_DH-like_C_sf"/>
</dbReference>
<accession>A0A553HQW2</accession>
<evidence type="ECO:0008006" key="8">
    <source>
        <dbReference type="Google" id="ProtNLM"/>
    </source>
</evidence>
<dbReference type="SUPFAM" id="SSF48179">
    <property type="entry name" value="6-phosphogluconate dehydrogenase C-terminal domain-like"/>
    <property type="match status" value="1"/>
</dbReference>
<feature type="domain" description="Ketopantoate reductase C-terminal" evidence="5">
    <location>
        <begin position="314"/>
        <end position="471"/>
    </location>
</feature>
<reference evidence="7" key="1">
    <citation type="submission" date="2019-06" db="EMBL/GenBank/DDBJ databases">
        <title>Draft genome sequence of the griseofulvin-producing fungus Xylaria cubensis strain G536.</title>
        <authorList>
            <person name="Mead M.E."/>
            <person name="Raja H.A."/>
            <person name="Steenwyk J.L."/>
            <person name="Knowles S.L."/>
            <person name="Oberlies N.H."/>
            <person name="Rokas A."/>
        </authorList>
    </citation>
    <scope>NUCLEOTIDE SEQUENCE [LARGE SCALE GENOMIC DNA]</scope>
    <source>
        <strain evidence="7">G536</strain>
    </source>
</reference>
<dbReference type="InterPro" id="IPR013332">
    <property type="entry name" value="KPR_N"/>
</dbReference>
<dbReference type="GO" id="GO:0005739">
    <property type="term" value="C:mitochondrion"/>
    <property type="evidence" value="ECO:0007669"/>
    <property type="project" value="TreeGrafter"/>
</dbReference>
<dbReference type="InterPro" id="IPR013752">
    <property type="entry name" value="KPA_reductase"/>
</dbReference>
<evidence type="ECO:0000259" key="4">
    <source>
        <dbReference type="Pfam" id="PF02558"/>
    </source>
</evidence>
<evidence type="ECO:0000256" key="1">
    <source>
        <dbReference type="ARBA" id="ARBA00007870"/>
    </source>
</evidence>
<organism evidence="6 7">
    <name type="scientific">Xylaria flabelliformis</name>
    <dbReference type="NCBI Taxonomy" id="2512241"/>
    <lineage>
        <taxon>Eukaryota</taxon>
        <taxon>Fungi</taxon>
        <taxon>Dikarya</taxon>
        <taxon>Ascomycota</taxon>
        <taxon>Pezizomycotina</taxon>
        <taxon>Sordariomycetes</taxon>
        <taxon>Xylariomycetidae</taxon>
        <taxon>Xylariales</taxon>
        <taxon>Xylariaceae</taxon>
        <taxon>Xylaria</taxon>
    </lineage>
</organism>
<dbReference type="EMBL" id="VFLP01000056">
    <property type="protein sequence ID" value="TRX90333.1"/>
    <property type="molecule type" value="Genomic_DNA"/>
</dbReference>
<evidence type="ECO:0000259" key="5">
    <source>
        <dbReference type="Pfam" id="PF08546"/>
    </source>
</evidence>
<dbReference type="PANTHER" id="PTHR43765:SF2">
    <property type="entry name" value="2-DEHYDROPANTOATE 2-REDUCTASE"/>
    <property type="match status" value="1"/>
</dbReference>
<dbReference type="Gene3D" id="1.10.1040.10">
    <property type="entry name" value="N-(1-d-carboxylethyl)-l-norvaline Dehydrogenase, domain 2"/>
    <property type="match status" value="1"/>
</dbReference>
<evidence type="ECO:0000313" key="6">
    <source>
        <dbReference type="EMBL" id="TRX90333.1"/>
    </source>
</evidence>
<feature type="domain" description="Ketopantoate reductase N-terminal" evidence="4">
    <location>
        <begin position="102"/>
        <end position="274"/>
    </location>
</feature>
<dbReference type="Gene3D" id="3.40.50.720">
    <property type="entry name" value="NAD(P)-binding Rossmann-like Domain"/>
    <property type="match status" value="1"/>
</dbReference>
<comment type="caution">
    <text evidence="6">The sequence shown here is derived from an EMBL/GenBank/DDBJ whole genome shotgun (WGS) entry which is preliminary data.</text>
</comment>
<dbReference type="AlphaFoldDB" id="A0A553HQW2"/>
<dbReference type="Pfam" id="PF02558">
    <property type="entry name" value="ApbA"/>
    <property type="match status" value="1"/>
</dbReference>
<name>A0A553HQW2_9PEZI</name>
<proteinExistence type="inferred from homology"/>